<evidence type="ECO:0000313" key="1">
    <source>
        <dbReference type="EMBL" id="QJA65951.1"/>
    </source>
</evidence>
<evidence type="ECO:0000313" key="2">
    <source>
        <dbReference type="EMBL" id="QJA71759.1"/>
    </source>
</evidence>
<dbReference type="EMBL" id="MT141546">
    <property type="protein sequence ID" value="QJA65951.1"/>
    <property type="molecule type" value="Genomic_DNA"/>
</dbReference>
<accession>A0A6M3JNG1</accession>
<gene>
    <name evidence="2" type="ORF">MM415A03058_0010</name>
    <name evidence="1" type="ORF">MM415B00370_0069</name>
    <name evidence="3" type="ORF">TM448B04146_0001</name>
</gene>
<dbReference type="AlphaFoldDB" id="A0A6M3JNG1"/>
<sequence length="54" mass="6139">MYDREMALESIMIIGIAGGDVSVLTDEERHNLLALVKDFCRQQGWDTEQLLQEG</sequence>
<dbReference type="EMBL" id="MT141897">
    <property type="protein sequence ID" value="QJA71759.1"/>
    <property type="molecule type" value="Genomic_DNA"/>
</dbReference>
<name>A0A6M3JNG1_9ZZZZ</name>
<proteinExistence type="predicted"/>
<evidence type="ECO:0000313" key="3">
    <source>
        <dbReference type="EMBL" id="QJI03142.1"/>
    </source>
</evidence>
<reference evidence="2" key="1">
    <citation type="submission" date="2020-03" db="EMBL/GenBank/DDBJ databases">
        <title>The deep terrestrial virosphere.</title>
        <authorList>
            <person name="Holmfeldt K."/>
            <person name="Nilsson E."/>
            <person name="Simone D."/>
            <person name="Lopez-Fernandez M."/>
            <person name="Wu X."/>
            <person name="de Brujin I."/>
            <person name="Lundin D."/>
            <person name="Andersson A."/>
            <person name="Bertilsson S."/>
            <person name="Dopson M."/>
        </authorList>
    </citation>
    <scope>NUCLEOTIDE SEQUENCE</scope>
    <source>
        <strain evidence="2">MM415A03058</strain>
        <strain evidence="1">MM415B00370</strain>
        <strain evidence="3">TM448B04146</strain>
    </source>
</reference>
<dbReference type="EMBL" id="MT145062">
    <property type="protein sequence ID" value="QJI03142.1"/>
    <property type="molecule type" value="Genomic_DNA"/>
</dbReference>
<organism evidence="2">
    <name type="scientific">viral metagenome</name>
    <dbReference type="NCBI Taxonomy" id="1070528"/>
    <lineage>
        <taxon>unclassified sequences</taxon>
        <taxon>metagenomes</taxon>
        <taxon>organismal metagenomes</taxon>
    </lineage>
</organism>
<protein>
    <submittedName>
        <fullName evidence="2">Uncharacterized protein</fullName>
    </submittedName>
</protein>